<gene>
    <name evidence="1" type="ORF">DMH04_52615</name>
</gene>
<evidence type="ECO:0000313" key="1">
    <source>
        <dbReference type="EMBL" id="RSM62274.1"/>
    </source>
</evidence>
<dbReference type="Proteomes" id="UP000287547">
    <property type="component" value="Unassembled WGS sequence"/>
</dbReference>
<name>A0A428Y3Z5_KIBAR</name>
<evidence type="ECO:0000313" key="2">
    <source>
        <dbReference type="Proteomes" id="UP000287547"/>
    </source>
</evidence>
<reference evidence="1 2" key="1">
    <citation type="submission" date="2018-05" db="EMBL/GenBank/DDBJ databases">
        <title>Evolution of GPA BGCs.</title>
        <authorList>
            <person name="Waglechner N."/>
            <person name="Wright G.D."/>
        </authorList>
    </citation>
    <scope>NUCLEOTIDE SEQUENCE [LARGE SCALE GENOMIC DNA]</scope>
    <source>
        <strain evidence="1 2">A82846</strain>
    </source>
</reference>
<dbReference type="EMBL" id="QHKI01000105">
    <property type="protein sequence ID" value="RSM62274.1"/>
    <property type="molecule type" value="Genomic_DNA"/>
</dbReference>
<dbReference type="RefSeq" id="WP_051794083.1">
    <property type="nucleotide sequence ID" value="NZ_QHKI01000105.1"/>
</dbReference>
<comment type="caution">
    <text evidence="1">The sequence shown here is derived from an EMBL/GenBank/DDBJ whole genome shotgun (WGS) entry which is preliminary data.</text>
</comment>
<protein>
    <submittedName>
        <fullName evidence="1">Uncharacterized protein</fullName>
    </submittedName>
</protein>
<proteinExistence type="predicted"/>
<organism evidence="1 2">
    <name type="scientific">Kibdelosporangium aridum</name>
    <dbReference type="NCBI Taxonomy" id="2030"/>
    <lineage>
        <taxon>Bacteria</taxon>
        <taxon>Bacillati</taxon>
        <taxon>Actinomycetota</taxon>
        <taxon>Actinomycetes</taxon>
        <taxon>Pseudonocardiales</taxon>
        <taxon>Pseudonocardiaceae</taxon>
        <taxon>Kibdelosporangium</taxon>
    </lineage>
</organism>
<accession>A0A428Y3Z5</accession>
<sequence>MFSHEEADRALQRLSSESDRMADALVAMDAHAGHQLLRNATLTGLTKQRWSEASSLMTVLWEQFNVHRRMVELAKDMLDRRDLGSLTTLLTDPVVELNAQQLPIEQRSLTGPAMVVDSVTLTELVERMKTAYKAITEVLAAADTAWTTTIQQIDPLETELRSVSALAASLGIDDPALGKIDAELAQIRELALADPMAIDTAKPPQRVASELADVRARLSRLSSAKDTFDDRMARIEALLGEVSAAYEEAQVAYATVMQKIASPGLPRLTEAVAPLRARLVELPELWRAGQWRELATGLEELERDATSALAEARTQLRLGTGLLDRRLELRGRLEAYRAKANRLGHAEDLDLAELHRIAHGVLYTSPCDLPAATRAVNRYQQALQDKRSAP</sequence>
<dbReference type="OrthoDB" id="3375894at2"/>
<dbReference type="AlphaFoldDB" id="A0A428Y3Z5"/>